<protein>
    <recommendedName>
        <fullName evidence="2">ORF6C domain-containing protein</fullName>
    </recommendedName>
</protein>
<keyword evidence="1" id="KW-0175">Coiled coil</keyword>
<reference evidence="3" key="2">
    <citation type="submission" date="2014-10" db="EMBL/GenBank/DDBJ databases">
        <title>Comparative genomics of the Paenibacillus odorifer group.</title>
        <authorList>
            <person name="Tsai Y.-C."/>
            <person name="Martin N."/>
            <person name="Korlach J."/>
            <person name="Wiedmann M."/>
        </authorList>
    </citation>
    <scope>NUCLEOTIDE SEQUENCE [LARGE SCALE GENOMIC DNA]</scope>
    <source>
        <strain evidence="3">DSM 18334</strain>
    </source>
</reference>
<gene>
    <name evidence="3" type="ORF">PWYN_00305</name>
</gene>
<evidence type="ECO:0000256" key="1">
    <source>
        <dbReference type="SAM" id="Coils"/>
    </source>
</evidence>
<accession>A0A098MF64</accession>
<name>A0A098MF64_9BACL</name>
<evidence type="ECO:0000259" key="2">
    <source>
        <dbReference type="Pfam" id="PF10552"/>
    </source>
</evidence>
<evidence type="ECO:0000313" key="3">
    <source>
        <dbReference type="EMBL" id="KGE20678.1"/>
    </source>
</evidence>
<dbReference type="OrthoDB" id="9812611at2"/>
<feature type="coiled-coil region" evidence="1">
    <location>
        <begin position="4"/>
        <end position="38"/>
    </location>
</feature>
<proteinExistence type="predicted"/>
<reference evidence="3" key="1">
    <citation type="submission" date="2014-08" db="EMBL/GenBank/DDBJ databases">
        <authorList>
            <person name="den Bakker H.C."/>
        </authorList>
    </citation>
    <scope>NUCLEOTIDE SEQUENCE [LARGE SCALE GENOMIC DNA]</scope>
    <source>
        <strain evidence="3">DSM 18334</strain>
    </source>
</reference>
<feature type="domain" description="ORF6C" evidence="2">
    <location>
        <begin position="20"/>
        <end position="115"/>
    </location>
</feature>
<dbReference type="Pfam" id="PF10552">
    <property type="entry name" value="ORF6C"/>
    <property type="match status" value="1"/>
</dbReference>
<comment type="caution">
    <text evidence="3">The sequence shown here is derived from an EMBL/GenBank/DDBJ whole genome shotgun (WGS) entry which is preliminary data.</text>
</comment>
<dbReference type="AlphaFoldDB" id="A0A098MF64"/>
<dbReference type="Proteomes" id="UP000029734">
    <property type="component" value="Unassembled WGS sequence"/>
</dbReference>
<dbReference type="InterPro" id="IPR018878">
    <property type="entry name" value="ORF6C_dom"/>
</dbReference>
<keyword evidence="4" id="KW-1185">Reference proteome</keyword>
<sequence length="127" mass="15040">MQEKLLLSRDEKQLQIRVAQAEEENARLIKENNSLKKRVICRRKEQDALQLRGKVRLQELLGLAVTDNFKLHKRRAFSLLWSDYRNRFGVRSYRDTLEINYDEGIRFIGEWKPKNSGDSYLIGVCTL</sequence>
<evidence type="ECO:0000313" key="4">
    <source>
        <dbReference type="Proteomes" id="UP000029734"/>
    </source>
</evidence>
<organism evidence="3 4">
    <name type="scientific">Paenibacillus wynnii</name>
    <dbReference type="NCBI Taxonomy" id="268407"/>
    <lineage>
        <taxon>Bacteria</taxon>
        <taxon>Bacillati</taxon>
        <taxon>Bacillota</taxon>
        <taxon>Bacilli</taxon>
        <taxon>Bacillales</taxon>
        <taxon>Paenibacillaceae</taxon>
        <taxon>Paenibacillus</taxon>
    </lineage>
</organism>
<dbReference type="EMBL" id="JQCR01000001">
    <property type="protein sequence ID" value="KGE20678.1"/>
    <property type="molecule type" value="Genomic_DNA"/>
</dbReference>
<dbReference type="RefSeq" id="WP_036647275.1">
    <property type="nucleotide sequence ID" value="NZ_JQCR01000001.1"/>
</dbReference>